<sequence>MTTASVLLTVTTAWNVTIEKAENDGKMGRTLKNVVAEAITELRETQSTKEQSLQLMREWIEQNGDIKNVRQDEIFLLRFLRHKKYSIPMAQQTLLKYLSLRKFYPEIFKNLDYEDSNLQEIINNGYIVVSPVRDNKGRRVIFYNMSKFNATRFSCWDMCRAHMLVYESLMDDPLNQICGFNHIGDGNGISGAHITAWNPSDFGRIIKWGEQSLSMRHKAVHLINVPVALKYVIDFATSKVSQKMAHRLKVCTNSKLLHTQTDVDCLPTLYGGKLELREMIEYTKQILKEQKENVLALDNMEILSTRGIISSRGRNRDNNDNEDLISVEGSFRKLEID</sequence>
<dbReference type="Gene3D" id="3.40.525.10">
    <property type="entry name" value="CRAL-TRIO lipid binding domain"/>
    <property type="match status" value="1"/>
</dbReference>
<evidence type="ECO:0000313" key="3">
    <source>
        <dbReference type="Proteomes" id="UP000005204"/>
    </source>
</evidence>
<dbReference type="Gene3D" id="1.20.5.1200">
    <property type="entry name" value="Alpha-tocopherol transfer"/>
    <property type="match status" value="1"/>
</dbReference>
<dbReference type="SMART" id="SM01100">
    <property type="entry name" value="CRAL_TRIO_N"/>
    <property type="match status" value="1"/>
</dbReference>
<dbReference type="PRINTS" id="PR00180">
    <property type="entry name" value="CRETINALDHBP"/>
</dbReference>
<dbReference type="GO" id="GO:1902936">
    <property type="term" value="F:phosphatidylinositol bisphosphate binding"/>
    <property type="evidence" value="ECO:0007669"/>
    <property type="project" value="TreeGrafter"/>
</dbReference>
<dbReference type="AlphaFoldDB" id="A0A8R2AQ80"/>
<dbReference type="Gene3D" id="1.10.8.20">
    <property type="entry name" value="N-terminal domain of phosphatidylinositol transfer protein sec14p"/>
    <property type="match status" value="1"/>
</dbReference>
<dbReference type="EnsemblMetazoa" id="XM_004929785.3">
    <property type="protein sequence ID" value="XP_004929842.1"/>
    <property type="gene ID" value="LOC101736368"/>
</dbReference>
<dbReference type="InterPro" id="IPR036273">
    <property type="entry name" value="CRAL/TRIO_N_dom_sf"/>
</dbReference>
<dbReference type="CDD" id="cd00170">
    <property type="entry name" value="SEC14"/>
    <property type="match status" value="1"/>
</dbReference>
<dbReference type="Pfam" id="PF00650">
    <property type="entry name" value="CRAL_TRIO"/>
    <property type="match status" value="1"/>
</dbReference>
<dbReference type="SUPFAM" id="SSF46938">
    <property type="entry name" value="CRAL/TRIO N-terminal domain"/>
    <property type="match status" value="1"/>
</dbReference>
<accession>A0A8R2AQ80</accession>
<dbReference type="KEGG" id="bmor:101736368"/>
<dbReference type="InterPro" id="IPR001251">
    <property type="entry name" value="CRAL-TRIO_dom"/>
</dbReference>
<dbReference type="InterPro" id="IPR036865">
    <property type="entry name" value="CRAL-TRIO_dom_sf"/>
</dbReference>
<dbReference type="PROSITE" id="PS50191">
    <property type="entry name" value="CRAL_TRIO"/>
    <property type="match status" value="1"/>
</dbReference>
<evidence type="ECO:0000313" key="2">
    <source>
        <dbReference type="EnsemblMetazoa" id="XP_004929842.1"/>
    </source>
</evidence>
<protein>
    <recommendedName>
        <fullName evidence="1">CRAL-TRIO domain-containing protein</fullName>
    </recommendedName>
</protein>
<dbReference type="PANTHER" id="PTHR10174:SF120">
    <property type="entry name" value="CELLULAR RETINALDEHYDE BINDING PROTEIN"/>
    <property type="match status" value="1"/>
</dbReference>
<organism evidence="2 3">
    <name type="scientific">Bombyx mori</name>
    <name type="common">Silk moth</name>
    <dbReference type="NCBI Taxonomy" id="7091"/>
    <lineage>
        <taxon>Eukaryota</taxon>
        <taxon>Metazoa</taxon>
        <taxon>Ecdysozoa</taxon>
        <taxon>Arthropoda</taxon>
        <taxon>Hexapoda</taxon>
        <taxon>Insecta</taxon>
        <taxon>Pterygota</taxon>
        <taxon>Neoptera</taxon>
        <taxon>Endopterygota</taxon>
        <taxon>Lepidoptera</taxon>
        <taxon>Glossata</taxon>
        <taxon>Ditrysia</taxon>
        <taxon>Bombycoidea</taxon>
        <taxon>Bombycidae</taxon>
        <taxon>Bombycinae</taxon>
        <taxon>Bombyx</taxon>
    </lineage>
</organism>
<name>A0A8R2AQ80_BOMMO</name>
<dbReference type="Proteomes" id="UP000005204">
    <property type="component" value="Unassembled WGS sequence"/>
</dbReference>
<dbReference type="GO" id="GO:0016020">
    <property type="term" value="C:membrane"/>
    <property type="evidence" value="ECO:0007669"/>
    <property type="project" value="TreeGrafter"/>
</dbReference>
<evidence type="ECO:0000259" key="1">
    <source>
        <dbReference type="PROSITE" id="PS50191"/>
    </source>
</evidence>
<keyword evidence="3" id="KW-1185">Reference proteome</keyword>
<feature type="domain" description="CRAL-TRIO" evidence="1">
    <location>
        <begin position="114"/>
        <end position="278"/>
    </location>
</feature>
<dbReference type="SUPFAM" id="SSF52087">
    <property type="entry name" value="CRAL/TRIO domain"/>
    <property type="match status" value="1"/>
</dbReference>
<reference evidence="3" key="1">
    <citation type="journal article" date="2008" name="Insect Biochem. Mol. Biol.">
        <title>The genome of a lepidopteran model insect, the silkworm Bombyx mori.</title>
        <authorList>
            <consortium name="International Silkworm Genome Consortium"/>
        </authorList>
    </citation>
    <scope>NUCLEOTIDE SEQUENCE [LARGE SCALE GENOMIC DNA]</scope>
    <source>
        <strain evidence="3">p50T</strain>
    </source>
</reference>
<dbReference type="PANTHER" id="PTHR10174">
    <property type="entry name" value="ALPHA-TOCOPHEROL TRANSFER PROTEIN-RELATED"/>
    <property type="match status" value="1"/>
</dbReference>
<dbReference type="InterPro" id="IPR011074">
    <property type="entry name" value="CRAL/TRIO_N_dom"/>
</dbReference>
<dbReference type="GeneID" id="101736368"/>
<dbReference type="OrthoDB" id="75724at2759"/>
<reference evidence="2" key="2">
    <citation type="submission" date="2022-06" db="UniProtKB">
        <authorList>
            <consortium name="EnsemblMetazoa"/>
        </authorList>
    </citation>
    <scope>IDENTIFICATION</scope>
    <source>
        <strain evidence="2">p50T (Dazao)</strain>
    </source>
</reference>
<proteinExistence type="predicted"/>
<dbReference type="RefSeq" id="XP_004929842.1">
    <property type="nucleotide sequence ID" value="XM_004929785.4"/>
</dbReference>